<organism evidence="1 2">
    <name type="scientific">Chlorella sorokiniana</name>
    <name type="common">Freshwater green alga</name>
    <dbReference type="NCBI Taxonomy" id="3076"/>
    <lineage>
        <taxon>Eukaryota</taxon>
        <taxon>Viridiplantae</taxon>
        <taxon>Chlorophyta</taxon>
        <taxon>core chlorophytes</taxon>
        <taxon>Trebouxiophyceae</taxon>
        <taxon>Chlorellales</taxon>
        <taxon>Chlorellaceae</taxon>
        <taxon>Chlorella clade</taxon>
        <taxon>Chlorella</taxon>
    </lineage>
</organism>
<dbReference type="OrthoDB" id="513620at2759"/>
<sequence>MGATEPLTVYAARAKTIQTQLTTAGDTASDQDVALQFLAGLPPAYGVINTVLTAGDQPLKIDTMLPKLLPVEQQMQPSTRPKRPHC</sequence>
<keyword evidence="2" id="KW-1185">Reference proteome</keyword>
<comment type="caution">
    <text evidence="1">The sequence shown here is derived from an EMBL/GenBank/DDBJ whole genome shotgun (WGS) entry which is preliminary data.</text>
</comment>
<dbReference type="Proteomes" id="UP000239899">
    <property type="component" value="Unassembled WGS sequence"/>
</dbReference>
<reference evidence="1 2" key="1">
    <citation type="journal article" date="2018" name="Plant J.">
        <title>Genome sequences of Chlorella sorokiniana UTEX 1602 and Micractinium conductrix SAG 241.80: implications to maltose excretion by a green alga.</title>
        <authorList>
            <person name="Arriola M.B."/>
            <person name="Velmurugan N."/>
            <person name="Zhang Y."/>
            <person name="Plunkett M.H."/>
            <person name="Hondzo H."/>
            <person name="Barney B.M."/>
        </authorList>
    </citation>
    <scope>NUCLEOTIDE SEQUENCE [LARGE SCALE GENOMIC DNA]</scope>
    <source>
        <strain evidence="2">UTEX 1602</strain>
    </source>
</reference>
<accession>A0A2P6U1M9</accession>
<dbReference type="EMBL" id="LHPG02000002">
    <property type="protein sequence ID" value="PRW60221.1"/>
    <property type="molecule type" value="Genomic_DNA"/>
</dbReference>
<protein>
    <submittedName>
        <fullName evidence="1">Uncharacterized protein</fullName>
    </submittedName>
</protein>
<evidence type="ECO:0000313" key="2">
    <source>
        <dbReference type="Proteomes" id="UP000239899"/>
    </source>
</evidence>
<proteinExistence type="predicted"/>
<gene>
    <name evidence="1" type="ORF">C2E21_1152</name>
</gene>
<name>A0A2P6U1M9_CHLSO</name>
<evidence type="ECO:0000313" key="1">
    <source>
        <dbReference type="EMBL" id="PRW60221.1"/>
    </source>
</evidence>
<dbReference type="AlphaFoldDB" id="A0A2P6U1M9"/>